<organism evidence="1 2">
    <name type="scientific">Panagrolaimus superbus</name>
    <dbReference type="NCBI Taxonomy" id="310955"/>
    <lineage>
        <taxon>Eukaryota</taxon>
        <taxon>Metazoa</taxon>
        <taxon>Ecdysozoa</taxon>
        <taxon>Nematoda</taxon>
        <taxon>Chromadorea</taxon>
        <taxon>Rhabditida</taxon>
        <taxon>Tylenchina</taxon>
        <taxon>Panagrolaimomorpha</taxon>
        <taxon>Panagrolaimoidea</taxon>
        <taxon>Panagrolaimidae</taxon>
        <taxon>Panagrolaimus</taxon>
    </lineage>
</organism>
<dbReference type="AlphaFoldDB" id="A0A914XWI9"/>
<keyword evidence="1" id="KW-1185">Reference proteome</keyword>
<evidence type="ECO:0000313" key="1">
    <source>
        <dbReference type="Proteomes" id="UP000887577"/>
    </source>
</evidence>
<evidence type="ECO:0000313" key="2">
    <source>
        <dbReference type="WBParaSite" id="PSU_v2.g11331.t1"/>
    </source>
</evidence>
<proteinExistence type="predicted"/>
<sequence length="158" mass="18178">MKSCPSNATSLKVGLNFAFGYLQFSYELSRDVDGHVTVRIARFIRSEEFVMNQKSKTDAFRLFKNTPDLTTYPPIIPLSSFDEEKHKKLCMDARGTVPTEGVQKLIDLPQFLQNLPKPETFEVLLNRFRSKVAEPIADVLLPQDLENENLKEFMARMF</sequence>
<dbReference type="Proteomes" id="UP000887577">
    <property type="component" value="Unplaced"/>
</dbReference>
<protein>
    <submittedName>
        <fullName evidence="2">Uncharacterized protein</fullName>
    </submittedName>
</protein>
<reference evidence="2" key="1">
    <citation type="submission" date="2022-11" db="UniProtKB">
        <authorList>
            <consortium name="WormBaseParasite"/>
        </authorList>
    </citation>
    <scope>IDENTIFICATION</scope>
</reference>
<accession>A0A914XWI9</accession>
<dbReference type="WBParaSite" id="PSU_v2.g11331.t1">
    <property type="protein sequence ID" value="PSU_v2.g11331.t1"/>
    <property type="gene ID" value="PSU_v2.g11331"/>
</dbReference>
<name>A0A914XWI9_9BILA</name>